<dbReference type="InterPro" id="IPR011990">
    <property type="entry name" value="TPR-like_helical_dom_sf"/>
</dbReference>
<dbReference type="Gene3D" id="1.25.40.10">
    <property type="entry name" value="Tetratricopeptide repeat domain"/>
    <property type="match status" value="1"/>
</dbReference>
<dbReference type="InterPro" id="IPR007655">
    <property type="entry name" value="Slam_C"/>
</dbReference>
<evidence type="ECO:0000313" key="5">
    <source>
        <dbReference type="Proteomes" id="UP000829817"/>
    </source>
</evidence>
<dbReference type="RefSeq" id="WP_244786693.1">
    <property type="nucleotide sequence ID" value="NZ_CP091508.1"/>
</dbReference>
<feature type="signal peptide" evidence="2">
    <location>
        <begin position="1"/>
        <end position="17"/>
    </location>
</feature>
<gene>
    <name evidence="4" type="ORF">LVJ83_04405</name>
</gene>
<evidence type="ECO:0000256" key="1">
    <source>
        <dbReference type="SAM" id="MobiDB-lite"/>
    </source>
</evidence>
<dbReference type="SUPFAM" id="SSF48452">
    <property type="entry name" value="TPR-like"/>
    <property type="match status" value="1"/>
</dbReference>
<accession>A0ABY4DUJ3</accession>
<feature type="compositionally biased region" description="Pro residues" evidence="1">
    <location>
        <begin position="40"/>
        <end position="50"/>
    </location>
</feature>
<organism evidence="4 5">
    <name type="scientific">Uruburuella testudinis</name>
    <dbReference type="NCBI Taxonomy" id="1282863"/>
    <lineage>
        <taxon>Bacteria</taxon>
        <taxon>Pseudomonadati</taxon>
        <taxon>Pseudomonadota</taxon>
        <taxon>Betaproteobacteria</taxon>
        <taxon>Neisseriales</taxon>
        <taxon>Neisseriaceae</taxon>
        <taxon>Uruburuella</taxon>
    </lineage>
</organism>
<protein>
    <submittedName>
        <fullName evidence="4">Surface lipoprotein assembly modifier</fullName>
    </submittedName>
</protein>
<feature type="domain" description="Surface lipoprotein assembly modifier C-terminal" evidence="3">
    <location>
        <begin position="181"/>
        <end position="464"/>
    </location>
</feature>
<proteinExistence type="predicted"/>
<dbReference type="EMBL" id="CP091508">
    <property type="protein sequence ID" value="UOO82711.1"/>
    <property type="molecule type" value="Genomic_DNA"/>
</dbReference>
<reference evidence="4 5" key="1">
    <citation type="journal article" date="2022" name="Res Sq">
        <title>Evolution of multicellular longitudinally dividing oral cavity symbionts (Neisseriaceae).</title>
        <authorList>
            <person name="Nyongesa S."/>
            <person name="Weber P."/>
            <person name="Bernet E."/>
            <person name="Pullido F."/>
            <person name="Nieckarz M."/>
            <person name="Delaby M."/>
            <person name="Nieves C."/>
            <person name="Viehboeck T."/>
            <person name="Krause N."/>
            <person name="Rivera-Millot A."/>
            <person name="Nakamura A."/>
            <person name="Vischer N."/>
            <person name="VanNieuwenhze M."/>
            <person name="Brun Y."/>
            <person name="Cava F."/>
            <person name="Bulgheresi S."/>
            <person name="Veyrier F."/>
        </authorList>
    </citation>
    <scope>NUCLEOTIDE SEQUENCE [LARGE SCALE GENOMIC DNA]</scope>
    <source>
        <strain evidence="4 5">CCUG 63373m</strain>
    </source>
</reference>
<evidence type="ECO:0000259" key="3">
    <source>
        <dbReference type="Pfam" id="PF04575"/>
    </source>
</evidence>
<name>A0ABY4DUJ3_9NEIS</name>
<feature type="chain" id="PRO_5046997231" evidence="2">
    <location>
        <begin position="18"/>
        <end position="464"/>
    </location>
</feature>
<evidence type="ECO:0000256" key="2">
    <source>
        <dbReference type="SAM" id="SignalP"/>
    </source>
</evidence>
<keyword evidence="4" id="KW-0449">Lipoprotein</keyword>
<keyword evidence="5" id="KW-1185">Reference proteome</keyword>
<sequence>MRILLLILCGLSAAAQAQNPEIAVPVPPEYRPHDHSQPLSEPPATPPEALPPADVAHVPHPLAPVLNAMKHSRWTQAEAQINALLAAEPNNLDALFLAGQIAEQRQQPKQAAAYYRQMLEHNSNLPRPRLELAKSLWQSGDAEAAEYHFRLAQSLALPEAVQKNVERYLQAIKRERLTWQVSATLAPGSNINQGSRHETVEINGETFTLSPDNRAKSGIGLNIQAGGRYRFGHQHRWFAEGMAAWQEHSGRHNDSLYTRALLGRTLSPHGSRRHLQAAVGIQHVQYRQRALYLGAIVKIDYAQPWGSNKQWFAGWESQQLHYRPEYRYMRAHQHWFNTGISGTAGGRTDYRTSLYGGINRAEEKAYSFDSIGTEASLRHNFNWQQLTLGAHIGYQHTRYRGEAAFFKQTRREQRYSGRLTALKRNWQWRGIAPELALQYSRTRSNIALYDSHSKQLNLTFSKTF</sequence>
<evidence type="ECO:0000313" key="4">
    <source>
        <dbReference type="EMBL" id="UOO82711.1"/>
    </source>
</evidence>
<dbReference type="Proteomes" id="UP000829817">
    <property type="component" value="Chromosome"/>
</dbReference>
<dbReference type="Pfam" id="PF04575">
    <property type="entry name" value="SlipAM"/>
    <property type="match status" value="1"/>
</dbReference>
<feature type="region of interest" description="Disordered" evidence="1">
    <location>
        <begin position="24"/>
        <end position="55"/>
    </location>
</feature>
<keyword evidence="2" id="KW-0732">Signal</keyword>